<dbReference type="KEGG" id="bman:114253256"/>
<dbReference type="RefSeq" id="XP_028043857.1">
    <property type="nucleotide sequence ID" value="XM_028188056.1"/>
</dbReference>
<organism evidence="2 3">
    <name type="scientific">Bombyx mandarina</name>
    <name type="common">Wild silk moth</name>
    <name type="synonym">Wild silkworm</name>
    <dbReference type="NCBI Taxonomy" id="7092"/>
    <lineage>
        <taxon>Eukaryota</taxon>
        <taxon>Metazoa</taxon>
        <taxon>Ecdysozoa</taxon>
        <taxon>Arthropoda</taxon>
        <taxon>Hexapoda</taxon>
        <taxon>Insecta</taxon>
        <taxon>Pterygota</taxon>
        <taxon>Neoptera</taxon>
        <taxon>Endopterygota</taxon>
        <taxon>Lepidoptera</taxon>
        <taxon>Glossata</taxon>
        <taxon>Ditrysia</taxon>
        <taxon>Bombycoidea</taxon>
        <taxon>Bombycidae</taxon>
        <taxon>Bombycinae</taxon>
        <taxon>Bombyx</taxon>
    </lineage>
</organism>
<dbReference type="AlphaFoldDB" id="A0A6J2KSA0"/>
<dbReference type="GeneID" id="114253256"/>
<name>A0A6J2KSA0_BOMMA</name>
<sequence>MMLTFSSQYFHNTQHCVLCGVGSMAGSRVIVGGPRQKSKVVHPYQFLLTDRASITRTRHIPTKMRDPLHVPSQNHSRSRLLPPPPGKSREEGLTRPSRHSIAVYRWPRASSNGIT</sequence>
<accession>A0A6J2KSA0</accession>
<evidence type="ECO:0000313" key="2">
    <source>
        <dbReference type="Proteomes" id="UP000504629"/>
    </source>
</evidence>
<dbReference type="OrthoDB" id="7403422at2759"/>
<protein>
    <submittedName>
        <fullName evidence="3">Uncharacterized protein LOC114253256</fullName>
    </submittedName>
</protein>
<gene>
    <name evidence="3" type="primary">LOC114253256</name>
</gene>
<evidence type="ECO:0000313" key="3">
    <source>
        <dbReference type="RefSeq" id="XP_028043857.1"/>
    </source>
</evidence>
<feature type="region of interest" description="Disordered" evidence="1">
    <location>
        <begin position="60"/>
        <end position="115"/>
    </location>
</feature>
<dbReference type="Proteomes" id="UP000504629">
    <property type="component" value="Unplaced"/>
</dbReference>
<keyword evidence="2" id="KW-1185">Reference proteome</keyword>
<evidence type="ECO:0000256" key="1">
    <source>
        <dbReference type="SAM" id="MobiDB-lite"/>
    </source>
</evidence>
<reference evidence="3" key="1">
    <citation type="submission" date="2025-08" db="UniProtKB">
        <authorList>
            <consortium name="RefSeq"/>
        </authorList>
    </citation>
    <scope>IDENTIFICATION</scope>
    <source>
        <tissue evidence="3">Silk gland</tissue>
    </source>
</reference>
<proteinExistence type="predicted"/>